<dbReference type="EMBL" id="KZ305062">
    <property type="protein sequence ID" value="PIA32160.1"/>
    <property type="molecule type" value="Genomic_DNA"/>
</dbReference>
<dbReference type="Proteomes" id="UP000230069">
    <property type="component" value="Unassembled WGS sequence"/>
</dbReference>
<dbReference type="AlphaFoldDB" id="A0A2G5CLV4"/>
<proteinExistence type="predicted"/>
<sequence>MVKSHAISCRKCWGRPVSLKSEMHIDNNKLDFPSFESKKETACSSLIRIMALKGLVLQQPEKKIMKKQKATDSQMKI</sequence>
<reference evidence="1 2" key="1">
    <citation type="submission" date="2017-09" db="EMBL/GenBank/DDBJ databases">
        <title>WGS assembly of Aquilegia coerulea Goldsmith.</title>
        <authorList>
            <person name="Hodges S."/>
            <person name="Kramer E."/>
            <person name="Nordborg M."/>
            <person name="Tomkins J."/>
            <person name="Borevitz J."/>
            <person name="Derieg N."/>
            <person name="Yan J."/>
            <person name="Mihaltcheva S."/>
            <person name="Hayes R.D."/>
            <person name="Rokhsar D."/>
        </authorList>
    </citation>
    <scope>NUCLEOTIDE SEQUENCE [LARGE SCALE GENOMIC DNA]</scope>
    <source>
        <strain evidence="2">cv. Goldsmith</strain>
    </source>
</reference>
<dbReference type="InParanoid" id="A0A2G5CLV4"/>
<accession>A0A2G5CLV4</accession>
<protein>
    <submittedName>
        <fullName evidence="1">Uncharacterized protein</fullName>
    </submittedName>
</protein>
<keyword evidence="2" id="KW-1185">Reference proteome</keyword>
<evidence type="ECO:0000313" key="1">
    <source>
        <dbReference type="EMBL" id="PIA32160.1"/>
    </source>
</evidence>
<name>A0A2G5CLV4_AQUCA</name>
<gene>
    <name evidence="1" type="ORF">AQUCO_04500036v1</name>
</gene>
<evidence type="ECO:0000313" key="2">
    <source>
        <dbReference type="Proteomes" id="UP000230069"/>
    </source>
</evidence>
<organism evidence="1 2">
    <name type="scientific">Aquilegia coerulea</name>
    <name type="common">Rocky mountain columbine</name>
    <dbReference type="NCBI Taxonomy" id="218851"/>
    <lineage>
        <taxon>Eukaryota</taxon>
        <taxon>Viridiplantae</taxon>
        <taxon>Streptophyta</taxon>
        <taxon>Embryophyta</taxon>
        <taxon>Tracheophyta</taxon>
        <taxon>Spermatophyta</taxon>
        <taxon>Magnoliopsida</taxon>
        <taxon>Ranunculales</taxon>
        <taxon>Ranunculaceae</taxon>
        <taxon>Thalictroideae</taxon>
        <taxon>Aquilegia</taxon>
    </lineage>
</organism>